<dbReference type="InterPro" id="IPR023404">
    <property type="entry name" value="rSAM_horseshoe"/>
</dbReference>
<dbReference type="SFLD" id="SFLDG01082">
    <property type="entry name" value="B12-binding_domain_containing"/>
    <property type="match status" value="1"/>
</dbReference>
<dbReference type="InterPro" id="IPR025274">
    <property type="entry name" value="DUF4070"/>
</dbReference>
<dbReference type="InterPro" id="IPR034466">
    <property type="entry name" value="Methyltransferase_Class_B"/>
</dbReference>
<accession>A0A1F7SI03</accession>
<evidence type="ECO:0000313" key="10">
    <source>
        <dbReference type="EMBL" id="OGL53422.1"/>
    </source>
</evidence>
<dbReference type="CDD" id="cd02068">
    <property type="entry name" value="radical_SAM_B12_BD"/>
    <property type="match status" value="1"/>
</dbReference>
<proteinExistence type="predicted"/>
<dbReference type="PANTHER" id="PTHR43409">
    <property type="entry name" value="ANAEROBIC MAGNESIUM-PROTOPORPHYRIN IX MONOMETHYL ESTER CYCLASE-RELATED"/>
    <property type="match status" value="1"/>
</dbReference>
<dbReference type="Pfam" id="PF02310">
    <property type="entry name" value="B12-binding"/>
    <property type="match status" value="1"/>
</dbReference>
<evidence type="ECO:0000256" key="4">
    <source>
        <dbReference type="ARBA" id="ARBA00022691"/>
    </source>
</evidence>
<keyword evidence="4" id="KW-0949">S-adenosyl-L-methionine</keyword>
<gene>
    <name evidence="10" type="ORF">A3G31_07940</name>
</gene>
<sequence length="451" mass="52112">MQLNVKNYKLKLIQPSQLVNGKIRKFEKSFVPSRTLPYIAALTPSDFSVSIIDETLEDINFDEPVDLVGITSLITQLPRALQIAEEYKKRGTKVILGGPAPSYLIEEVLPHVDSVVVGESENIWWKVLDDFKKGELEKIYFPNGTPSLEKLPTPCFNLLPLDKYLKPGFLFKTSKWPRIPIETARGCFHDCDFCCVSNYFGKKMRFRPIAEVVEEIQKFKGAFIVFTDDNIAAQPERAKELFKALISLKIHWFGQFSSLAAMDEELVTLAGKSGCIFAFLGIESISKESLLSVRKNFNRIENYSKIFKIYSDAGIQPNPSMIFGFDGDTKELMDETIDFLTKEKIPLMVQWILTPVPGTKLFERFLEEGRILHKDYSKYDGTNVVFKPKNMEPNELEEKFWEVFQKFYRISNIAYRLFYRLNKLTIFLLKRNLFFQNMVNRRIHPYSGGLE</sequence>
<feature type="domain" description="B12-binding" evidence="8">
    <location>
        <begin position="52"/>
        <end position="138"/>
    </location>
</feature>
<dbReference type="SMART" id="SM00729">
    <property type="entry name" value="Elp3"/>
    <property type="match status" value="1"/>
</dbReference>
<dbReference type="Proteomes" id="UP000178082">
    <property type="component" value="Unassembled WGS sequence"/>
</dbReference>
<evidence type="ECO:0000259" key="9">
    <source>
        <dbReference type="PROSITE" id="PS51918"/>
    </source>
</evidence>
<dbReference type="PANTHER" id="PTHR43409:SF7">
    <property type="entry name" value="BLL1977 PROTEIN"/>
    <property type="match status" value="1"/>
</dbReference>
<dbReference type="Pfam" id="PF04055">
    <property type="entry name" value="Radical_SAM"/>
    <property type="match status" value="1"/>
</dbReference>
<dbReference type="GO" id="GO:0031419">
    <property type="term" value="F:cobalamin binding"/>
    <property type="evidence" value="ECO:0007669"/>
    <property type="project" value="InterPro"/>
</dbReference>
<dbReference type="InterPro" id="IPR007197">
    <property type="entry name" value="rSAM"/>
</dbReference>
<dbReference type="GO" id="GO:0003824">
    <property type="term" value="F:catalytic activity"/>
    <property type="evidence" value="ECO:0007669"/>
    <property type="project" value="InterPro"/>
</dbReference>
<comment type="caution">
    <text evidence="10">The sequence shown here is derived from an EMBL/GenBank/DDBJ whole genome shotgun (WGS) entry which is preliminary data.</text>
</comment>
<feature type="domain" description="Radical SAM core" evidence="9">
    <location>
        <begin position="173"/>
        <end position="383"/>
    </location>
</feature>
<reference evidence="10 11" key="1">
    <citation type="journal article" date="2016" name="Nat. Commun.">
        <title>Thousands of microbial genomes shed light on interconnected biogeochemical processes in an aquifer system.</title>
        <authorList>
            <person name="Anantharaman K."/>
            <person name="Brown C.T."/>
            <person name="Hug L.A."/>
            <person name="Sharon I."/>
            <person name="Castelle C.J."/>
            <person name="Probst A.J."/>
            <person name="Thomas B.C."/>
            <person name="Singh A."/>
            <person name="Wilkins M.J."/>
            <person name="Karaoz U."/>
            <person name="Brodie E.L."/>
            <person name="Williams K.H."/>
            <person name="Hubbard S.S."/>
            <person name="Banfield J.F."/>
        </authorList>
    </citation>
    <scope>NUCLEOTIDE SEQUENCE [LARGE SCALE GENOMIC DNA]</scope>
</reference>
<dbReference type="InterPro" id="IPR006638">
    <property type="entry name" value="Elp3/MiaA/NifB-like_rSAM"/>
</dbReference>
<evidence type="ECO:0000256" key="1">
    <source>
        <dbReference type="ARBA" id="ARBA00001966"/>
    </source>
</evidence>
<dbReference type="GO" id="GO:0051539">
    <property type="term" value="F:4 iron, 4 sulfur cluster binding"/>
    <property type="evidence" value="ECO:0007669"/>
    <property type="project" value="UniProtKB-KW"/>
</dbReference>
<evidence type="ECO:0000256" key="6">
    <source>
        <dbReference type="ARBA" id="ARBA00023004"/>
    </source>
</evidence>
<dbReference type="GO" id="GO:0046872">
    <property type="term" value="F:metal ion binding"/>
    <property type="evidence" value="ECO:0007669"/>
    <property type="project" value="UniProtKB-KW"/>
</dbReference>
<dbReference type="PROSITE" id="PS51332">
    <property type="entry name" value="B12_BINDING"/>
    <property type="match status" value="1"/>
</dbReference>
<evidence type="ECO:0000256" key="3">
    <source>
        <dbReference type="ARBA" id="ARBA00022679"/>
    </source>
</evidence>
<dbReference type="Gene3D" id="3.40.50.280">
    <property type="entry name" value="Cobalamin-binding domain"/>
    <property type="match status" value="1"/>
</dbReference>
<keyword evidence="2" id="KW-0489">Methyltransferase</keyword>
<keyword evidence="5" id="KW-0479">Metal-binding</keyword>
<dbReference type="InterPro" id="IPR058240">
    <property type="entry name" value="rSAM_sf"/>
</dbReference>
<evidence type="ECO:0000313" key="11">
    <source>
        <dbReference type="Proteomes" id="UP000178082"/>
    </source>
</evidence>
<evidence type="ECO:0000259" key="8">
    <source>
        <dbReference type="PROSITE" id="PS51332"/>
    </source>
</evidence>
<dbReference type="PROSITE" id="PS51918">
    <property type="entry name" value="RADICAL_SAM"/>
    <property type="match status" value="1"/>
</dbReference>
<dbReference type="GO" id="GO:0005829">
    <property type="term" value="C:cytosol"/>
    <property type="evidence" value="ECO:0007669"/>
    <property type="project" value="TreeGrafter"/>
</dbReference>
<dbReference type="AlphaFoldDB" id="A0A1F7SI03"/>
<keyword evidence="7" id="KW-0411">Iron-sulfur</keyword>
<protein>
    <submittedName>
        <fullName evidence="10">Uncharacterized protein</fullName>
    </submittedName>
</protein>
<dbReference type="InterPro" id="IPR051198">
    <property type="entry name" value="BchE-like"/>
</dbReference>
<dbReference type="InterPro" id="IPR006158">
    <property type="entry name" value="Cobalamin-bd"/>
</dbReference>
<keyword evidence="6" id="KW-0408">Iron</keyword>
<name>A0A1F7SI03_9BACT</name>
<dbReference type="CDD" id="cd01335">
    <property type="entry name" value="Radical_SAM"/>
    <property type="match status" value="1"/>
</dbReference>
<dbReference type="SFLD" id="SFLDS00029">
    <property type="entry name" value="Radical_SAM"/>
    <property type="match status" value="1"/>
</dbReference>
<dbReference type="Gene3D" id="3.80.30.20">
    <property type="entry name" value="tm_1862 like domain"/>
    <property type="match status" value="1"/>
</dbReference>
<dbReference type="SFLD" id="SFLDG01123">
    <property type="entry name" value="methyltransferase_(Class_B)"/>
    <property type="match status" value="1"/>
</dbReference>
<dbReference type="Pfam" id="PF13282">
    <property type="entry name" value="DUF4070"/>
    <property type="match status" value="1"/>
</dbReference>
<dbReference type="EMBL" id="MGDI01000025">
    <property type="protein sequence ID" value="OGL53422.1"/>
    <property type="molecule type" value="Genomic_DNA"/>
</dbReference>
<keyword evidence="3" id="KW-0808">Transferase</keyword>
<comment type="cofactor">
    <cofactor evidence="1">
        <name>[4Fe-4S] cluster</name>
        <dbReference type="ChEBI" id="CHEBI:49883"/>
    </cofactor>
</comment>
<evidence type="ECO:0000256" key="7">
    <source>
        <dbReference type="ARBA" id="ARBA00023014"/>
    </source>
</evidence>
<organism evidence="10 11">
    <name type="scientific">Candidatus Schekmanbacteria bacterium RIFCSPLOWO2_12_FULL_38_15</name>
    <dbReference type="NCBI Taxonomy" id="1817883"/>
    <lineage>
        <taxon>Bacteria</taxon>
        <taxon>Candidatus Schekmaniibacteriota</taxon>
    </lineage>
</organism>
<evidence type="ECO:0000256" key="2">
    <source>
        <dbReference type="ARBA" id="ARBA00022603"/>
    </source>
</evidence>
<dbReference type="STRING" id="1817883.A3G31_07940"/>
<evidence type="ECO:0000256" key="5">
    <source>
        <dbReference type="ARBA" id="ARBA00022723"/>
    </source>
</evidence>
<dbReference type="SUPFAM" id="SSF102114">
    <property type="entry name" value="Radical SAM enzymes"/>
    <property type="match status" value="1"/>
</dbReference>